<gene>
    <name evidence="14" type="primary">rnhC</name>
    <name evidence="17" type="ORF">J2S19_002245</name>
</gene>
<evidence type="ECO:0000313" key="17">
    <source>
        <dbReference type="EMBL" id="MDQ0230984.1"/>
    </source>
</evidence>
<organism evidence="17 18">
    <name type="scientific">Metabacillus malikii</name>
    <dbReference type="NCBI Taxonomy" id="1504265"/>
    <lineage>
        <taxon>Bacteria</taxon>
        <taxon>Bacillati</taxon>
        <taxon>Bacillota</taxon>
        <taxon>Bacilli</taxon>
        <taxon>Bacillales</taxon>
        <taxon>Bacillaceae</taxon>
        <taxon>Metabacillus</taxon>
    </lineage>
</organism>
<dbReference type="CDD" id="cd14796">
    <property type="entry name" value="RNAse_HIII_N"/>
    <property type="match status" value="1"/>
</dbReference>
<evidence type="ECO:0000256" key="3">
    <source>
        <dbReference type="ARBA" id="ARBA00004065"/>
    </source>
</evidence>
<evidence type="ECO:0000259" key="16">
    <source>
        <dbReference type="PROSITE" id="PS51975"/>
    </source>
</evidence>
<evidence type="ECO:0000313" key="18">
    <source>
        <dbReference type="Proteomes" id="UP001234495"/>
    </source>
</evidence>
<dbReference type="InterPro" id="IPR012295">
    <property type="entry name" value="TBP_dom_sf"/>
</dbReference>
<protein>
    <recommendedName>
        <fullName evidence="7 14">Ribonuclease HIII</fullName>
        <shortName evidence="14">RNase HIII</shortName>
        <ecNumber evidence="6 14">3.1.26.4</ecNumber>
    </recommendedName>
</protein>
<dbReference type="EC" id="3.1.26.4" evidence="6 14"/>
<evidence type="ECO:0000256" key="7">
    <source>
        <dbReference type="ARBA" id="ARBA00021407"/>
    </source>
</evidence>
<feature type="binding site" evidence="14 15">
    <location>
        <position position="100"/>
    </location>
    <ligand>
        <name>a divalent metal cation</name>
        <dbReference type="ChEBI" id="CHEBI:60240"/>
    </ligand>
</feature>
<dbReference type="Pfam" id="PF01351">
    <property type="entry name" value="RNase_HII"/>
    <property type="match status" value="1"/>
</dbReference>
<proteinExistence type="inferred from homology"/>
<feature type="domain" description="RNase H type-2" evidence="16">
    <location>
        <begin position="93"/>
        <end position="309"/>
    </location>
</feature>
<dbReference type="Gene3D" id="3.30.310.10">
    <property type="entry name" value="TATA-Binding Protein"/>
    <property type="match status" value="1"/>
</dbReference>
<evidence type="ECO:0000256" key="11">
    <source>
        <dbReference type="ARBA" id="ARBA00022759"/>
    </source>
</evidence>
<dbReference type="InterPro" id="IPR001352">
    <property type="entry name" value="RNase_HII/HIII"/>
</dbReference>
<sequence length="310" mass="34135">MGNSVIQVDLSTIKKMESYYAINKVTKTPQGAIFSAKISGCTLTAYKSGKVLFQGTNAEVESSRWGKTLASKAKPNLSKTPERYQPPQNIANLSIIGSDEVGTGDFFGPMTVVAAYVKSDQILLLQELGVKDSKHLKDPQIVNIAKDLIQTIPYSLLVLHNEKYNKLQQQGYSQGKMKALLHNQAINHLLKKISPERPDGILIDQFAEPAIYFKHLQGKQIGDEKFYFSTKAEGVHLAVAAASIIARYSFIKEFDRISEIAGVQIPKGAGAQVDIAAAKILRKNGREFLESITKKHFANTEKAIKLANKS</sequence>
<dbReference type="PIRSF" id="PIRSF037748">
    <property type="entry name" value="RnhC"/>
    <property type="match status" value="1"/>
</dbReference>
<comment type="similarity">
    <text evidence="5 14">Belongs to the RNase HII family. RnhC subfamily.</text>
</comment>
<dbReference type="InterPro" id="IPR004641">
    <property type="entry name" value="RNase_HIII"/>
</dbReference>
<feature type="binding site" evidence="14 15">
    <location>
        <position position="99"/>
    </location>
    <ligand>
        <name>a divalent metal cation</name>
        <dbReference type="ChEBI" id="CHEBI:60240"/>
    </ligand>
</feature>
<keyword evidence="12 14" id="KW-0378">Hydrolase</keyword>
<dbReference type="RefSeq" id="WP_307341209.1">
    <property type="nucleotide sequence ID" value="NZ_JAUSUD010000009.1"/>
</dbReference>
<evidence type="ECO:0000256" key="4">
    <source>
        <dbReference type="ARBA" id="ARBA00004496"/>
    </source>
</evidence>
<keyword evidence="11 14" id="KW-0255">Endonuclease</keyword>
<dbReference type="PANTHER" id="PTHR10954">
    <property type="entry name" value="RIBONUCLEASE H2 SUBUNIT A"/>
    <property type="match status" value="1"/>
</dbReference>
<evidence type="ECO:0000256" key="8">
    <source>
        <dbReference type="ARBA" id="ARBA00022490"/>
    </source>
</evidence>
<evidence type="ECO:0000256" key="15">
    <source>
        <dbReference type="PROSITE-ProRule" id="PRU01319"/>
    </source>
</evidence>
<dbReference type="Gene3D" id="3.30.420.10">
    <property type="entry name" value="Ribonuclease H-like superfamily/Ribonuclease H"/>
    <property type="match status" value="1"/>
</dbReference>
<evidence type="ECO:0000256" key="13">
    <source>
        <dbReference type="ARBA" id="ARBA00022842"/>
    </source>
</evidence>
<dbReference type="NCBIfam" id="TIGR00716">
    <property type="entry name" value="rnhC"/>
    <property type="match status" value="1"/>
</dbReference>
<accession>A0ABT9ZFF6</accession>
<dbReference type="InterPro" id="IPR024568">
    <property type="entry name" value="RNase_HIII_N"/>
</dbReference>
<keyword evidence="9 14" id="KW-0540">Nuclease</keyword>
<evidence type="ECO:0000256" key="14">
    <source>
        <dbReference type="HAMAP-Rule" id="MF_00053"/>
    </source>
</evidence>
<comment type="cofactor">
    <cofactor evidence="2">
        <name>Mg(2+)</name>
        <dbReference type="ChEBI" id="CHEBI:18420"/>
    </cofactor>
</comment>
<dbReference type="CDD" id="cd06590">
    <property type="entry name" value="RNase_HII_bacteria_HIII_like"/>
    <property type="match status" value="1"/>
</dbReference>
<keyword evidence="13 14" id="KW-0460">Magnesium</keyword>
<evidence type="ECO:0000256" key="10">
    <source>
        <dbReference type="ARBA" id="ARBA00022723"/>
    </source>
</evidence>
<keyword evidence="10 14" id="KW-0479">Metal-binding</keyword>
<dbReference type="PANTHER" id="PTHR10954:SF23">
    <property type="entry name" value="RIBONUCLEASE"/>
    <property type="match status" value="1"/>
</dbReference>
<evidence type="ECO:0000256" key="2">
    <source>
        <dbReference type="ARBA" id="ARBA00001946"/>
    </source>
</evidence>
<comment type="cofactor">
    <cofactor evidence="14 15">
        <name>Mn(2+)</name>
        <dbReference type="ChEBI" id="CHEBI:29035"/>
    </cofactor>
    <cofactor evidence="14 15">
        <name>Mg(2+)</name>
        <dbReference type="ChEBI" id="CHEBI:18420"/>
    </cofactor>
    <text evidence="14 15">Manganese or magnesium. Binds 1 divalent metal ion per monomer in the absence of substrate. May bind a second metal ion after substrate binding.</text>
</comment>
<keyword evidence="8 14" id="KW-0963">Cytoplasm</keyword>
<dbReference type="HAMAP" id="MF_00053">
    <property type="entry name" value="RNase_HIII"/>
    <property type="match status" value="1"/>
</dbReference>
<evidence type="ECO:0000256" key="5">
    <source>
        <dbReference type="ARBA" id="ARBA00008378"/>
    </source>
</evidence>
<dbReference type="PROSITE" id="PS51975">
    <property type="entry name" value="RNASE_H_2"/>
    <property type="match status" value="1"/>
</dbReference>
<dbReference type="EMBL" id="JAUSUD010000009">
    <property type="protein sequence ID" value="MDQ0230984.1"/>
    <property type="molecule type" value="Genomic_DNA"/>
</dbReference>
<comment type="catalytic activity">
    <reaction evidence="1 14 15">
        <text>Endonucleolytic cleavage to 5'-phosphomonoester.</text>
        <dbReference type="EC" id="3.1.26.4"/>
    </reaction>
</comment>
<reference evidence="17 18" key="1">
    <citation type="submission" date="2023-07" db="EMBL/GenBank/DDBJ databases">
        <title>Genomic Encyclopedia of Type Strains, Phase IV (KMG-IV): sequencing the most valuable type-strain genomes for metagenomic binning, comparative biology and taxonomic classification.</title>
        <authorList>
            <person name="Goeker M."/>
        </authorList>
    </citation>
    <scope>NUCLEOTIDE SEQUENCE [LARGE SCALE GENOMIC DNA]</scope>
    <source>
        <strain evidence="17 18">DSM 29005</strain>
    </source>
</reference>
<dbReference type="Proteomes" id="UP001234495">
    <property type="component" value="Unassembled WGS sequence"/>
</dbReference>
<comment type="caution">
    <text evidence="17">The sequence shown here is derived from an EMBL/GenBank/DDBJ whole genome shotgun (WGS) entry which is preliminary data.</text>
</comment>
<evidence type="ECO:0000256" key="9">
    <source>
        <dbReference type="ARBA" id="ARBA00022722"/>
    </source>
</evidence>
<dbReference type="InterPro" id="IPR036397">
    <property type="entry name" value="RNaseH_sf"/>
</dbReference>
<dbReference type="Pfam" id="PF11858">
    <property type="entry name" value="DUF3378"/>
    <property type="match status" value="1"/>
</dbReference>
<evidence type="ECO:0000256" key="1">
    <source>
        <dbReference type="ARBA" id="ARBA00000077"/>
    </source>
</evidence>
<dbReference type="InterPro" id="IPR012337">
    <property type="entry name" value="RNaseH-like_sf"/>
</dbReference>
<keyword evidence="18" id="KW-1185">Reference proteome</keyword>
<evidence type="ECO:0000256" key="12">
    <source>
        <dbReference type="ARBA" id="ARBA00022801"/>
    </source>
</evidence>
<name>A0ABT9ZFF6_9BACI</name>
<comment type="function">
    <text evidence="3 14">Endonuclease that specifically degrades the RNA of RNA-DNA hybrids.</text>
</comment>
<dbReference type="GO" id="GO:0004523">
    <property type="term" value="F:RNA-DNA hybrid ribonuclease activity"/>
    <property type="evidence" value="ECO:0007669"/>
    <property type="project" value="UniProtKB-EC"/>
</dbReference>
<dbReference type="InterPro" id="IPR024567">
    <property type="entry name" value="RNase_HII/HIII_dom"/>
</dbReference>
<evidence type="ECO:0000256" key="6">
    <source>
        <dbReference type="ARBA" id="ARBA00012180"/>
    </source>
</evidence>
<dbReference type="SUPFAM" id="SSF53098">
    <property type="entry name" value="Ribonuclease H-like"/>
    <property type="match status" value="1"/>
</dbReference>
<comment type="subcellular location">
    <subcellularLocation>
        <location evidence="4 14">Cytoplasm</location>
    </subcellularLocation>
</comment>
<feature type="binding site" evidence="14 15">
    <location>
        <position position="204"/>
    </location>
    <ligand>
        <name>a divalent metal cation</name>
        <dbReference type="ChEBI" id="CHEBI:60240"/>
    </ligand>
</feature>